<dbReference type="Proteomes" id="UP000593561">
    <property type="component" value="Unassembled WGS sequence"/>
</dbReference>
<feature type="compositionally biased region" description="Basic and acidic residues" evidence="1">
    <location>
        <begin position="10"/>
        <end position="22"/>
    </location>
</feature>
<sequence length="106" mass="12212">MENLEATSYKSDEEKTSTDQDIKVTSYQSDAEKTSTDQDEDIKVTSYNSDEENTSFEDEKLDILEPMDIEPTDPYGKRKIESDIQTNDYMISFNIDFEKVQNTTGI</sequence>
<organism evidence="2 3">
    <name type="scientific">Gossypium davidsonii</name>
    <name type="common">Davidson's cotton</name>
    <name type="synonym">Gossypium klotzschianum subsp. davidsonii</name>
    <dbReference type="NCBI Taxonomy" id="34287"/>
    <lineage>
        <taxon>Eukaryota</taxon>
        <taxon>Viridiplantae</taxon>
        <taxon>Streptophyta</taxon>
        <taxon>Embryophyta</taxon>
        <taxon>Tracheophyta</taxon>
        <taxon>Spermatophyta</taxon>
        <taxon>Magnoliopsida</taxon>
        <taxon>eudicotyledons</taxon>
        <taxon>Gunneridae</taxon>
        <taxon>Pentapetalae</taxon>
        <taxon>rosids</taxon>
        <taxon>malvids</taxon>
        <taxon>Malvales</taxon>
        <taxon>Malvaceae</taxon>
        <taxon>Malvoideae</taxon>
        <taxon>Gossypium</taxon>
    </lineage>
</organism>
<feature type="region of interest" description="Disordered" evidence="1">
    <location>
        <begin position="1"/>
        <end position="77"/>
    </location>
</feature>
<accession>A0A7J8R9S7</accession>
<comment type="caution">
    <text evidence="2">The sequence shown here is derived from an EMBL/GenBank/DDBJ whole genome shotgun (WGS) entry which is preliminary data.</text>
</comment>
<evidence type="ECO:0000313" key="2">
    <source>
        <dbReference type="EMBL" id="MBA0610558.1"/>
    </source>
</evidence>
<name>A0A7J8R9S7_GOSDV</name>
<reference evidence="2 3" key="1">
    <citation type="journal article" date="2019" name="Genome Biol. Evol.">
        <title>Insights into the evolution of the New World diploid cottons (Gossypium, subgenus Houzingenia) based on genome sequencing.</title>
        <authorList>
            <person name="Grover C.E."/>
            <person name="Arick M.A. 2nd"/>
            <person name="Thrash A."/>
            <person name="Conover J.L."/>
            <person name="Sanders W.S."/>
            <person name="Peterson D.G."/>
            <person name="Frelichowski J.E."/>
            <person name="Scheffler J.A."/>
            <person name="Scheffler B.E."/>
            <person name="Wendel J.F."/>
        </authorList>
    </citation>
    <scope>NUCLEOTIDE SEQUENCE [LARGE SCALE GENOMIC DNA]</scope>
    <source>
        <strain evidence="2">27</strain>
        <tissue evidence="2">Leaf</tissue>
    </source>
</reference>
<evidence type="ECO:0000313" key="3">
    <source>
        <dbReference type="Proteomes" id="UP000593561"/>
    </source>
</evidence>
<evidence type="ECO:0000256" key="1">
    <source>
        <dbReference type="SAM" id="MobiDB-lite"/>
    </source>
</evidence>
<feature type="non-terminal residue" evidence="2">
    <location>
        <position position="106"/>
    </location>
</feature>
<protein>
    <submittedName>
        <fullName evidence="2">Uncharacterized protein</fullName>
    </submittedName>
</protein>
<dbReference type="EMBL" id="JABFAC010000004">
    <property type="protein sequence ID" value="MBA0610558.1"/>
    <property type="molecule type" value="Genomic_DNA"/>
</dbReference>
<dbReference type="AlphaFoldDB" id="A0A7J8R9S7"/>
<keyword evidence="3" id="KW-1185">Reference proteome</keyword>
<proteinExistence type="predicted"/>
<gene>
    <name evidence="2" type="ORF">Godav_011385</name>
</gene>